<evidence type="ECO:0000256" key="2">
    <source>
        <dbReference type="ARBA" id="ARBA00023012"/>
    </source>
</evidence>
<dbReference type="InterPro" id="IPR036388">
    <property type="entry name" value="WH-like_DNA-bd_sf"/>
</dbReference>
<dbReference type="Gene3D" id="1.10.10.10">
    <property type="entry name" value="Winged helix-like DNA-binding domain superfamily/Winged helix DNA-binding domain"/>
    <property type="match status" value="1"/>
</dbReference>
<sequence length="227" mass="25975">MLIYIVEDDNSIQKLIEYALKSKNYNCKGFENGREFFGELSKVVPNLILLDIMLPDMDGTEILAKLKQNSNTSDIPVMMLTAKTSEYDIVSSLDMGADDYMIKPFSVLELLSRVNALLRRNTKKLEERIEFKGITMDLLRREVSIDGDGISLTYKEFELLKYLLNNVGIVLSREKLLNAVWDYDYEGETRTVDMHIKLLREKLGDKRDIITTVRGVGYKIDAGDKNG</sequence>
<evidence type="ECO:0000256" key="4">
    <source>
        <dbReference type="ARBA" id="ARBA00023125"/>
    </source>
</evidence>
<dbReference type="InterPro" id="IPR016032">
    <property type="entry name" value="Sig_transdc_resp-reg_C-effctor"/>
</dbReference>
<evidence type="ECO:0000256" key="5">
    <source>
        <dbReference type="ARBA" id="ARBA00023163"/>
    </source>
</evidence>
<gene>
    <name evidence="10" type="primary">regX3</name>
    <name evidence="10" type="ORF">NCTC11088_00490</name>
</gene>
<evidence type="ECO:0000256" key="7">
    <source>
        <dbReference type="PROSITE-ProRule" id="PRU01091"/>
    </source>
</evidence>
<evidence type="ECO:0000259" key="8">
    <source>
        <dbReference type="PROSITE" id="PS50110"/>
    </source>
</evidence>
<accession>A0A379DB46</accession>
<dbReference type="Proteomes" id="UP000254777">
    <property type="component" value="Unassembled WGS sequence"/>
</dbReference>
<keyword evidence="3" id="KW-0805">Transcription regulation</keyword>
<keyword evidence="1 6" id="KW-0597">Phosphoprotein</keyword>
<dbReference type="Gene3D" id="3.40.50.2300">
    <property type="match status" value="1"/>
</dbReference>
<keyword evidence="2" id="KW-0902">Two-component regulatory system</keyword>
<dbReference type="GO" id="GO:0006355">
    <property type="term" value="P:regulation of DNA-templated transcription"/>
    <property type="evidence" value="ECO:0007669"/>
    <property type="project" value="InterPro"/>
</dbReference>
<feature type="domain" description="Response regulatory" evidence="8">
    <location>
        <begin position="2"/>
        <end position="118"/>
    </location>
</feature>
<keyword evidence="5" id="KW-0804">Transcription</keyword>
<dbReference type="Pfam" id="PF00486">
    <property type="entry name" value="Trans_reg_C"/>
    <property type="match status" value="1"/>
</dbReference>
<dbReference type="GO" id="GO:0000976">
    <property type="term" value="F:transcription cis-regulatory region binding"/>
    <property type="evidence" value="ECO:0007669"/>
    <property type="project" value="TreeGrafter"/>
</dbReference>
<dbReference type="GO" id="GO:0032993">
    <property type="term" value="C:protein-DNA complex"/>
    <property type="evidence" value="ECO:0007669"/>
    <property type="project" value="TreeGrafter"/>
</dbReference>
<evidence type="ECO:0000256" key="1">
    <source>
        <dbReference type="ARBA" id="ARBA00022553"/>
    </source>
</evidence>
<dbReference type="InterPro" id="IPR001867">
    <property type="entry name" value="OmpR/PhoB-type_DNA-bd"/>
</dbReference>
<proteinExistence type="predicted"/>
<dbReference type="SUPFAM" id="SSF52172">
    <property type="entry name" value="CheY-like"/>
    <property type="match status" value="1"/>
</dbReference>
<dbReference type="AlphaFoldDB" id="A0A379DB46"/>
<dbReference type="PANTHER" id="PTHR48111:SF1">
    <property type="entry name" value="TWO-COMPONENT RESPONSE REGULATOR ORR33"/>
    <property type="match status" value="1"/>
</dbReference>
<dbReference type="Gene3D" id="6.10.250.690">
    <property type="match status" value="1"/>
</dbReference>
<evidence type="ECO:0000259" key="9">
    <source>
        <dbReference type="PROSITE" id="PS51755"/>
    </source>
</evidence>
<dbReference type="PROSITE" id="PS50110">
    <property type="entry name" value="RESPONSE_REGULATORY"/>
    <property type="match status" value="1"/>
</dbReference>
<dbReference type="InterPro" id="IPR039420">
    <property type="entry name" value="WalR-like"/>
</dbReference>
<dbReference type="SMART" id="SM00448">
    <property type="entry name" value="REC"/>
    <property type="match status" value="1"/>
</dbReference>
<feature type="modified residue" description="4-aspartylphosphate" evidence="6">
    <location>
        <position position="51"/>
    </location>
</feature>
<dbReference type="CDD" id="cd00383">
    <property type="entry name" value="trans_reg_C"/>
    <property type="match status" value="1"/>
</dbReference>
<dbReference type="Pfam" id="PF00072">
    <property type="entry name" value="Response_reg"/>
    <property type="match status" value="1"/>
</dbReference>
<organism evidence="10 11">
    <name type="scientific">Peptoniphilus indolicus</name>
    <dbReference type="NCBI Taxonomy" id="33030"/>
    <lineage>
        <taxon>Bacteria</taxon>
        <taxon>Bacillati</taxon>
        <taxon>Bacillota</taxon>
        <taxon>Tissierellia</taxon>
        <taxon>Tissierellales</taxon>
        <taxon>Peptoniphilaceae</taxon>
        <taxon>Peptoniphilus</taxon>
    </lineage>
</organism>
<evidence type="ECO:0000256" key="3">
    <source>
        <dbReference type="ARBA" id="ARBA00023015"/>
    </source>
</evidence>
<dbReference type="GO" id="GO:0005829">
    <property type="term" value="C:cytosol"/>
    <property type="evidence" value="ECO:0007669"/>
    <property type="project" value="TreeGrafter"/>
</dbReference>
<dbReference type="SUPFAM" id="SSF46894">
    <property type="entry name" value="C-terminal effector domain of the bipartite response regulators"/>
    <property type="match status" value="1"/>
</dbReference>
<feature type="domain" description="OmpR/PhoB-type" evidence="9">
    <location>
        <begin position="126"/>
        <end position="222"/>
    </location>
</feature>
<evidence type="ECO:0000256" key="6">
    <source>
        <dbReference type="PROSITE-ProRule" id="PRU00169"/>
    </source>
</evidence>
<feature type="DNA-binding region" description="OmpR/PhoB-type" evidence="7">
    <location>
        <begin position="126"/>
        <end position="222"/>
    </location>
</feature>
<dbReference type="RefSeq" id="WP_004819060.1">
    <property type="nucleotide sequence ID" value="NZ_UGTH01000001.1"/>
</dbReference>
<dbReference type="InterPro" id="IPR001789">
    <property type="entry name" value="Sig_transdc_resp-reg_receiver"/>
</dbReference>
<dbReference type="GO" id="GO:0000156">
    <property type="term" value="F:phosphorelay response regulator activity"/>
    <property type="evidence" value="ECO:0007669"/>
    <property type="project" value="TreeGrafter"/>
</dbReference>
<name>A0A379DB46_9FIRM</name>
<dbReference type="PROSITE" id="PS51755">
    <property type="entry name" value="OMPR_PHOB"/>
    <property type="match status" value="1"/>
</dbReference>
<dbReference type="PANTHER" id="PTHR48111">
    <property type="entry name" value="REGULATOR OF RPOS"/>
    <property type="match status" value="1"/>
</dbReference>
<dbReference type="InterPro" id="IPR011006">
    <property type="entry name" value="CheY-like_superfamily"/>
</dbReference>
<protein>
    <submittedName>
        <fullName evidence="10">Sensory transduction protein regX3</fullName>
    </submittedName>
</protein>
<keyword evidence="4 7" id="KW-0238">DNA-binding</keyword>
<evidence type="ECO:0000313" key="11">
    <source>
        <dbReference type="Proteomes" id="UP000254777"/>
    </source>
</evidence>
<reference evidence="10 11" key="1">
    <citation type="submission" date="2018-06" db="EMBL/GenBank/DDBJ databases">
        <authorList>
            <consortium name="Pathogen Informatics"/>
            <person name="Doyle S."/>
        </authorList>
    </citation>
    <scope>NUCLEOTIDE SEQUENCE [LARGE SCALE GENOMIC DNA]</scope>
    <source>
        <strain evidence="10 11">NCTC11088</strain>
    </source>
</reference>
<dbReference type="EMBL" id="UGTH01000001">
    <property type="protein sequence ID" value="SUB74735.1"/>
    <property type="molecule type" value="Genomic_DNA"/>
</dbReference>
<dbReference type="SMART" id="SM00862">
    <property type="entry name" value="Trans_reg_C"/>
    <property type="match status" value="1"/>
</dbReference>
<evidence type="ECO:0000313" key="10">
    <source>
        <dbReference type="EMBL" id="SUB74735.1"/>
    </source>
</evidence>
<dbReference type="FunFam" id="1.10.10.10:FF:000018">
    <property type="entry name" value="DNA-binding response regulator ResD"/>
    <property type="match status" value="1"/>
</dbReference>